<evidence type="ECO:0000313" key="1">
    <source>
        <dbReference type="EMBL" id="KAF0046266.1"/>
    </source>
</evidence>
<dbReference type="Proteomes" id="UP000438429">
    <property type="component" value="Unassembled WGS sequence"/>
</dbReference>
<proteinExistence type="predicted"/>
<comment type="caution">
    <text evidence="1">The sequence shown here is derived from an EMBL/GenBank/DDBJ whole genome shotgun (WGS) entry which is preliminary data.</text>
</comment>
<gene>
    <name evidence="1" type="ORF">F2P81_002795</name>
</gene>
<organism evidence="1 2">
    <name type="scientific">Scophthalmus maximus</name>
    <name type="common">Turbot</name>
    <name type="synonym">Psetta maxima</name>
    <dbReference type="NCBI Taxonomy" id="52904"/>
    <lineage>
        <taxon>Eukaryota</taxon>
        <taxon>Metazoa</taxon>
        <taxon>Chordata</taxon>
        <taxon>Craniata</taxon>
        <taxon>Vertebrata</taxon>
        <taxon>Euteleostomi</taxon>
        <taxon>Actinopterygii</taxon>
        <taxon>Neopterygii</taxon>
        <taxon>Teleostei</taxon>
        <taxon>Neoteleostei</taxon>
        <taxon>Acanthomorphata</taxon>
        <taxon>Carangaria</taxon>
        <taxon>Pleuronectiformes</taxon>
        <taxon>Pleuronectoidei</taxon>
        <taxon>Scophthalmidae</taxon>
        <taxon>Scophthalmus</taxon>
    </lineage>
</organism>
<reference evidence="1 2" key="1">
    <citation type="submission" date="2019-06" db="EMBL/GenBank/DDBJ databases">
        <title>Draft genomes of female and male turbot (Scophthalmus maximus).</title>
        <authorList>
            <person name="Xu H."/>
            <person name="Xu X.-W."/>
            <person name="Shao C."/>
            <person name="Chen S."/>
        </authorList>
    </citation>
    <scope>NUCLEOTIDE SEQUENCE [LARGE SCALE GENOMIC DNA]</scope>
    <source>
        <strain evidence="1">Ysfricsl-2016a</strain>
        <tissue evidence="1">Blood</tissue>
    </source>
</reference>
<sequence>MMDELVYGDLMLSVALPPSLWHVAVCVRVSFARLRAPDVIPPRGVVENGKIQHCRMKKRLPDMIPTCCQFQQNSGLSSFFAACRLAN</sequence>
<accession>A0A6A4TFD4</accession>
<evidence type="ECO:0000313" key="2">
    <source>
        <dbReference type="Proteomes" id="UP000438429"/>
    </source>
</evidence>
<protein>
    <submittedName>
        <fullName evidence="1">Uncharacterized protein</fullName>
    </submittedName>
</protein>
<dbReference type="AlphaFoldDB" id="A0A6A4TFD4"/>
<dbReference type="EMBL" id="VEVO01000002">
    <property type="protein sequence ID" value="KAF0046266.1"/>
    <property type="molecule type" value="Genomic_DNA"/>
</dbReference>
<name>A0A6A4TFD4_SCOMX</name>